<dbReference type="EMBL" id="ACGU01000099">
    <property type="protein sequence ID" value="EEJ71267.1"/>
    <property type="molecule type" value="Genomic_DNA"/>
</dbReference>
<evidence type="ECO:0000313" key="1">
    <source>
        <dbReference type="EMBL" id="EEJ71267.1"/>
    </source>
</evidence>
<evidence type="ECO:0000313" key="2">
    <source>
        <dbReference type="Proteomes" id="UP000005583"/>
    </source>
</evidence>
<accession>C2EQB3</accession>
<name>C2EQB3_9LACO</name>
<reference evidence="1 2" key="1">
    <citation type="submission" date="2009-01" db="EMBL/GenBank/DDBJ databases">
        <authorList>
            <person name="Qin X."/>
            <person name="Bachman B."/>
            <person name="Battles P."/>
            <person name="Bell A."/>
            <person name="Bess C."/>
            <person name="Bickham C."/>
            <person name="Chaboub L."/>
            <person name="Chen D."/>
            <person name="Coyle M."/>
            <person name="Deiros D.R."/>
            <person name="Dinh H."/>
            <person name="Forbes L."/>
            <person name="Fowler G."/>
            <person name="Francisco L."/>
            <person name="Fu Q."/>
            <person name="Gubbala S."/>
            <person name="Hale W."/>
            <person name="Han Y."/>
            <person name="Hemphill L."/>
            <person name="Highlander S.K."/>
            <person name="Hirani K."/>
            <person name="Hogues M."/>
            <person name="Jackson L."/>
            <person name="Jakkamsetti A."/>
            <person name="Javaid M."/>
            <person name="Jiang H."/>
            <person name="Korchina V."/>
            <person name="Kovar C."/>
            <person name="Lara F."/>
            <person name="Lee S."/>
            <person name="Mata R."/>
            <person name="Mathew T."/>
            <person name="Moen C."/>
            <person name="Morales K."/>
            <person name="Munidasa M."/>
            <person name="Nazareth L."/>
            <person name="Ngo R."/>
            <person name="Nguyen L."/>
            <person name="Okwuonu G."/>
            <person name="Ongeri F."/>
            <person name="Patil S."/>
            <person name="Petrosino J."/>
            <person name="Pham C."/>
            <person name="Pham P."/>
            <person name="Pu L.-L."/>
            <person name="Puazo M."/>
            <person name="Raj R."/>
            <person name="Reid J."/>
            <person name="Rouhana J."/>
            <person name="Saada N."/>
            <person name="Shang Y."/>
            <person name="Simmons D."/>
            <person name="Thornton R."/>
            <person name="Warren J."/>
            <person name="Weissenberger G."/>
            <person name="Zhang J."/>
            <person name="Zhang L."/>
            <person name="Zhou C."/>
            <person name="Zhu D."/>
            <person name="Muzny D."/>
            <person name="Worley K."/>
            <person name="Gibbs R."/>
        </authorList>
    </citation>
    <scope>NUCLEOTIDE SEQUENCE [LARGE SCALE GENOMIC DNA]</scope>
    <source>
        <strain evidence="1 2">DSM 16047</strain>
    </source>
</reference>
<dbReference type="STRING" id="525365.HMPREF0548_1859"/>
<protein>
    <submittedName>
        <fullName evidence="1">Uncharacterized protein</fullName>
    </submittedName>
</protein>
<dbReference type="AlphaFoldDB" id="C2EQB3"/>
<organism evidence="1 2">
    <name type="scientific">Lactobacillus ultunensis DSM 16047</name>
    <dbReference type="NCBI Taxonomy" id="525365"/>
    <lineage>
        <taxon>Bacteria</taxon>
        <taxon>Bacillati</taxon>
        <taxon>Bacillota</taxon>
        <taxon>Bacilli</taxon>
        <taxon>Lactobacillales</taxon>
        <taxon>Lactobacillaceae</taxon>
        <taxon>Lactobacillus</taxon>
    </lineage>
</organism>
<gene>
    <name evidence="1" type="ORF">HMPREF0548_1859</name>
</gene>
<proteinExistence type="predicted"/>
<comment type="caution">
    <text evidence="1">The sequence shown here is derived from an EMBL/GenBank/DDBJ whole genome shotgun (WGS) entry which is preliminary data.</text>
</comment>
<keyword evidence="2" id="KW-1185">Reference proteome</keyword>
<sequence>MSAFLEYLFRKNNSFLAFFIDDISLLAYSKYCQRDMKKRKQPKLIEFLAE</sequence>
<dbReference type="Proteomes" id="UP000005583">
    <property type="component" value="Unassembled WGS sequence"/>
</dbReference>
<dbReference type="HOGENOM" id="CLU_3119265_0_0_9"/>